<dbReference type="PATRIC" id="fig|1423772.3.peg.1190"/>
<dbReference type="Proteomes" id="UP000051612">
    <property type="component" value="Unassembled WGS sequence"/>
</dbReference>
<reference evidence="1 2" key="1">
    <citation type="journal article" date="2015" name="Genome Announc.">
        <title>Expanding the biotechnology potential of lactobacilli through comparative genomics of 213 strains and associated genera.</title>
        <authorList>
            <person name="Sun Z."/>
            <person name="Harris H.M."/>
            <person name="McCann A."/>
            <person name="Guo C."/>
            <person name="Argimon S."/>
            <person name="Zhang W."/>
            <person name="Yang X."/>
            <person name="Jeffery I.B."/>
            <person name="Cooney J.C."/>
            <person name="Kagawa T.F."/>
            <person name="Liu W."/>
            <person name="Song Y."/>
            <person name="Salvetti E."/>
            <person name="Wrobel A."/>
            <person name="Rasinkangas P."/>
            <person name="Parkhill J."/>
            <person name="Rea M.C."/>
            <person name="O'Sullivan O."/>
            <person name="Ritari J."/>
            <person name="Douillard F.P."/>
            <person name="Paul Ross R."/>
            <person name="Yang R."/>
            <person name="Briner A.E."/>
            <person name="Felis G.E."/>
            <person name="de Vos W.M."/>
            <person name="Barrangou R."/>
            <person name="Klaenhammer T.R."/>
            <person name="Caufield P.W."/>
            <person name="Cui Y."/>
            <person name="Zhang H."/>
            <person name="O'Toole P.W."/>
        </authorList>
    </citation>
    <scope>NUCLEOTIDE SEQUENCE [LARGE SCALE GENOMIC DNA]</scope>
    <source>
        <strain evidence="1 2">DSM 20452</strain>
    </source>
</reference>
<proteinExistence type="predicted"/>
<sequence length="147" mass="16662">MNLLNKKKNVIVLVIVSLIMIVLLGEDQLTIVKETELVREVLAQKFPSEAEKRQRIALWVVQHFEGPEPIKTIEVGKFESYGFLGTGGRGVSVRINKKEYNTMSLQLVKDSPNGGFGIHKANEFHFEKQNDKNLKGVEVKLWRSDNG</sequence>
<organism evidence="1 2">
    <name type="scientific">Ligilactobacillus murinus DSM 20452 = NBRC 14221</name>
    <dbReference type="NCBI Taxonomy" id="1423772"/>
    <lineage>
        <taxon>Bacteria</taxon>
        <taxon>Bacillati</taxon>
        <taxon>Bacillota</taxon>
        <taxon>Bacilli</taxon>
        <taxon>Lactobacillales</taxon>
        <taxon>Lactobacillaceae</taxon>
        <taxon>Ligilactobacillus</taxon>
    </lineage>
</organism>
<gene>
    <name evidence="1" type="ORF">FC48_GL001109</name>
</gene>
<accession>A0A0R2B395</accession>
<dbReference type="AlphaFoldDB" id="A0A0R2B395"/>
<dbReference type="EMBL" id="AYYN01000148">
    <property type="protein sequence ID" value="KRM73218.1"/>
    <property type="molecule type" value="Genomic_DNA"/>
</dbReference>
<evidence type="ECO:0000313" key="1">
    <source>
        <dbReference type="EMBL" id="KRM73218.1"/>
    </source>
</evidence>
<comment type="caution">
    <text evidence="1">The sequence shown here is derived from an EMBL/GenBank/DDBJ whole genome shotgun (WGS) entry which is preliminary data.</text>
</comment>
<protein>
    <submittedName>
        <fullName evidence="1">Uncharacterized protein</fullName>
    </submittedName>
</protein>
<evidence type="ECO:0000313" key="2">
    <source>
        <dbReference type="Proteomes" id="UP000051612"/>
    </source>
</evidence>
<name>A0A0R2B395_9LACO</name>